<gene>
    <name evidence="1" type="ORF">AVDCRST_MAG01-01-2339</name>
</gene>
<reference evidence="1" key="1">
    <citation type="submission" date="2020-02" db="EMBL/GenBank/DDBJ databases">
        <authorList>
            <person name="Meier V. D."/>
        </authorList>
    </citation>
    <scope>NUCLEOTIDE SEQUENCE</scope>
    <source>
        <strain evidence="1">AVDCRST_MAG01</strain>
    </source>
</reference>
<organism evidence="1">
    <name type="scientific">uncultured Rubrobacteraceae bacterium</name>
    <dbReference type="NCBI Taxonomy" id="349277"/>
    <lineage>
        <taxon>Bacteria</taxon>
        <taxon>Bacillati</taxon>
        <taxon>Actinomycetota</taxon>
        <taxon>Rubrobacteria</taxon>
        <taxon>Rubrobacterales</taxon>
        <taxon>Rubrobacteraceae</taxon>
        <taxon>environmental samples</taxon>
    </lineage>
</organism>
<evidence type="ECO:0000313" key="1">
    <source>
        <dbReference type="EMBL" id="CAA9421879.1"/>
    </source>
</evidence>
<accession>A0A6J4PPK6</accession>
<protein>
    <submittedName>
        <fullName evidence="1">Uncharacterized protein</fullName>
    </submittedName>
</protein>
<sequence length="143" mass="16090">MTTQRMQERVVEELAGRIAGFLTERNGAVEESALVGRFRGFGRIRTLALRWLAERGHVRRTRNACGTTVIAYTVTPEPVVRAAAGLHEVREAALEAERRERLKPTAEEYGTDTEAYRFYTDLLAGGRISAEDLPFKLPAQRDE</sequence>
<dbReference type="EMBL" id="CADCUW010000322">
    <property type="protein sequence ID" value="CAA9421879.1"/>
    <property type="molecule type" value="Genomic_DNA"/>
</dbReference>
<name>A0A6J4PPK6_9ACTN</name>
<dbReference type="AlphaFoldDB" id="A0A6J4PPK6"/>
<proteinExistence type="predicted"/>
<feature type="non-terminal residue" evidence="1">
    <location>
        <position position="143"/>
    </location>
</feature>